<evidence type="ECO:0000259" key="5">
    <source>
        <dbReference type="PROSITE" id="PS50048"/>
    </source>
</evidence>
<reference evidence="6 7" key="1">
    <citation type="journal article" date="2016" name="Fungal Biol.">
        <title>The genome of Xylona heveae provides a window into fungal endophytism.</title>
        <authorList>
            <person name="Gazis R."/>
            <person name="Kuo A."/>
            <person name="Riley R."/>
            <person name="LaButti K."/>
            <person name="Lipzen A."/>
            <person name="Lin J."/>
            <person name="Amirebrahimi M."/>
            <person name="Hesse C.N."/>
            <person name="Spatafora J.W."/>
            <person name="Henrissat B."/>
            <person name="Hainaut M."/>
            <person name="Grigoriev I.V."/>
            <person name="Hibbett D.S."/>
        </authorList>
    </citation>
    <scope>NUCLEOTIDE SEQUENCE [LARGE SCALE GENOMIC DNA]</scope>
    <source>
        <strain evidence="6 7">TC161</strain>
    </source>
</reference>
<gene>
    <name evidence="6" type="ORF">L228DRAFT_236348</name>
</gene>
<organism evidence="6 7">
    <name type="scientific">Xylona heveae (strain CBS 132557 / TC161)</name>
    <dbReference type="NCBI Taxonomy" id="1328760"/>
    <lineage>
        <taxon>Eukaryota</taxon>
        <taxon>Fungi</taxon>
        <taxon>Dikarya</taxon>
        <taxon>Ascomycota</taxon>
        <taxon>Pezizomycotina</taxon>
        <taxon>Xylonomycetes</taxon>
        <taxon>Xylonales</taxon>
        <taxon>Xylonaceae</taxon>
        <taxon>Xylona</taxon>
    </lineage>
</organism>
<name>A0A165IQA2_XYLHT</name>
<dbReference type="InterPro" id="IPR050613">
    <property type="entry name" value="Sec_Metabolite_Reg"/>
</dbReference>
<accession>A0A165IQA2</accession>
<evidence type="ECO:0000256" key="1">
    <source>
        <dbReference type="ARBA" id="ARBA00004123"/>
    </source>
</evidence>
<dbReference type="SMART" id="SM00906">
    <property type="entry name" value="Fungal_trans"/>
    <property type="match status" value="1"/>
</dbReference>
<keyword evidence="2" id="KW-0479">Metal-binding</keyword>
<evidence type="ECO:0000256" key="2">
    <source>
        <dbReference type="ARBA" id="ARBA00022723"/>
    </source>
</evidence>
<protein>
    <recommendedName>
        <fullName evidence="5">Zn(2)-C6 fungal-type domain-containing protein</fullName>
    </recommendedName>
</protein>
<dbReference type="RefSeq" id="XP_018190781.1">
    <property type="nucleotide sequence ID" value="XM_018330816.1"/>
</dbReference>
<dbReference type="OrthoDB" id="424974at2759"/>
<dbReference type="InterPro" id="IPR007219">
    <property type="entry name" value="XnlR_reg_dom"/>
</dbReference>
<dbReference type="GO" id="GO:0008270">
    <property type="term" value="F:zinc ion binding"/>
    <property type="evidence" value="ECO:0007669"/>
    <property type="project" value="InterPro"/>
</dbReference>
<dbReference type="GO" id="GO:0006351">
    <property type="term" value="P:DNA-templated transcription"/>
    <property type="evidence" value="ECO:0007669"/>
    <property type="project" value="InterPro"/>
</dbReference>
<dbReference type="PROSITE" id="PS00463">
    <property type="entry name" value="ZN2_CY6_FUNGAL_1"/>
    <property type="match status" value="1"/>
</dbReference>
<dbReference type="EMBL" id="KV407455">
    <property type="protein sequence ID" value="KZF25226.1"/>
    <property type="molecule type" value="Genomic_DNA"/>
</dbReference>
<feature type="domain" description="Zn(2)-C6 fungal-type" evidence="5">
    <location>
        <begin position="44"/>
        <end position="74"/>
    </location>
</feature>
<evidence type="ECO:0000256" key="3">
    <source>
        <dbReference type="ARBA" id="ARBA00023242"/>
    </source>
</evidence>
<sequence>MAEPNHPPQDHSAPAVTEQIGWDQPQTQFADTSQPQGRQRLILACLSCRRRKVRCDHGYPTCAACRRGNHVCQYPTSRTPGQGIPNTPPTRVMKPPPVTNLQHASQAEVNVRLERLERLLETTLQYIAPQPTPLDSLGGEPELAPSSVSNVENIGSTVGGNEGSAGRQLYYDGRDGALILENGQSHFVSARHWALLAGEIQDIKGLLGGQTEGVDAIDVSNNGESIADSSAHQYGHDSLSSSFPIFGTDGVYEDLTPWVPNSREDCYLLLGIFLANVDPMLRLIHKPTFTRKFDAFVKGLSRQPRRSSHGHTPDDRGKGLTGCDPFEPLVLAVFFAAVNSMKTQEVFEKFSIEKGVLLEKFKQGTELALKREKLLTTRSIEVLQAFVILLTSQCREDDMNAIWPLSGLAIRIALSQGLHRDPVLFNSNSLDAIQVELRRRLWHQICQLDYRSAEGTGQEPTISDDDFDTLFPANINDDDLTEGASPSTLTQNSERFTDMTIYLVRLTGAHCFRKLMQSTKWLERDSRAFRNAETSDPHSLLEQQTLFENMRKMVGELLENVQRLYLRHCDPRVLMQKMTLGYANLLEWKFWIIFWLRLPAAYREATISLDVRTTMFTKSLNLMGSLVEASSNKDCEPFQWHIRSHSAFQAILYALSELRSPSFQGPEQAALRARGIRTLKAMKEVKGSNSGTAWTVVKRLIDTLPNQNLPYLPNRGESMSQRSFANENGMTFPLRDSLLCSSTPPMSLGTLDPPSRLSHVDGADQEWDLSMANIGFEELSTASDLVGSILCQILILDGAFL</sequence>
<dbReference type="CDD" id="cd12148">
    <property type="entry name" value="fungal_TF_MHR"/>
    <property type="match status" value="1"/>
</dbReference>
<dbReference type="GO" id="GO:0003677">
    <property type="term" value="F:DNA binding"/>
    <property type="evidence" value="ECO:0007669"/>
    <property type="project" value="InterPro"/>
</dbReference>
<dbReference type="Pfam" id="PF00172">
    <property type="entry name" value="Zn_clus"/>
    <property type="match status" value="1"/>
</dbReference>
<feature type="region of interest" description="Disordered" evidence="4">
    <location>
        <begin position="301"/>
        <end position="320"/>
    </location>
</feature>
<dbReference type="OMA" id="AVIEWRC"/>
<dbReference type="PROSITE" id="PS50048">
    <property type="entry name" value="ZN2_CY6_FUNGAL_2"/>
    <property type="match status" value="1"/>
</dbReference>
<dbReference type="CDD" id="cd00067">
    <property type="entry name" value="GAL4"/>
    <property type="match status" value="1"/>
</dbReference>
<dbReference type="Gene3D" id="4.10.240.10">
    <property type="entry name" value="Zn(2)-C6 fungal-type DNA-binding domain"/>
    <property type="match status" value="1"/>
</dbReference>
<dbReference type="InterPro" id="IPR001138">
    <property type="entry name" value="Zn2Cys6_DnaBD"/>
</dbReference>
<dbReference type="InterPro" id="IPR036864">
    <property type="entry name" value="Zn2-C6_fun-type_DNA-bd_sf"/>
</dbReference>
<dbReference type="InParanoid" id="A0A165IQA2"/>
<dbReference type="GeneID" id="28895953"/>
<dbReference type="Pfam" id="PF04082">
    <property type="entry name" value="Fungal_trans"/>
    <property type="match status" value="1"/>
</dbReference>
<dbReference type="GO" id="GO:0005634">
    <property type="term" value="C:nucleus"/>
    <property type="evidence" value="ECO:0007669"/>
    <property type="project" value="UniProtKB-SubCell"/>
</dbReference>
<dbReference type="PANTHER" id="PTHR31001">
    <property type="entry name" value="UNCHARACTERIZED TRANSCRIPTIONAL REGULATORY PROTEIN"/>
    <property type="match status" value="1"/>
</dbReference>
<keyword evidence="3" id="KW-0539">Nucleus</keyword>
<dbReference type="SUPFAM" id="SSF57701">
    <property type="entry name" value="Zn2/Cys6 DNA-binding domain"/>
    <property type="match status" value="1"/>
</dbReference>
<keyword evidence="7" id="KW-1185">Reference proteome</keyword>
<evidence type="ECO:0000313" key="6">
    <source>
        <dbReference type="EMBL" id="KZF25226.1"/>
    </source>
</evidence>
<dbReference type="PANTHER" id="PTHR31001:SF77">
    <property type="entry name" value="TRANSCRIPTION FACTOR, PUTATIVE (AFU_ORTHOLOGUE AFUA_3G12940)-RELATED"/>
    <property type="match status" value="1"/>
</dbReference>
<dbReference type="Proteomes" id="UP000076632">
    <property type="component" value="Unassembled WGS sequence"/>
</dbReference>
<dbReference type="GO" id="GO:0000981">
    <property type="term" value="F:DNA-binding transcription factor activity, RNA polymerase II-specific"/>
    <property type="evidence" value="ECO:0007669"/>
    <property type="project" value="InterPro"/>
</dbReference>
<dbReference type="STRING" id="1328760.A0A165IQA2"/>
<dbReference type="AlphaFoldDB" id="A0A165IQA2"/>
<dbReference type="SMART" id="SM00066">
    <property type="entry name" value="GAL4"/>
    <property type="match status" value="1"/>
</dbReference>
<comment type="subcellular location">
    <subcellularLocation>
        <location evidence="1">Nucleus</location>
    </subcellularLocation>
</comment>
<evidence type="ECO:0000256" key="4">
    <source>
        <dbReference type="SAM" id="MobiDB-lite"/>
    </source>
</evidence>
<proteinExistence type="predicted"/>
<evidence type="ECO:0000313" key="7">
    <source>
        <dbReference type="Proteomes" id="UP000076632"/>
    </source>
</evidence>